<feature type="compositionally biased region" description="Low complexity" evidence="1">
    <location>
        <begin position="203"/>
        <end position="215"/>
    </location>
</feature>
<organism evidence="2 3">
    <name type="scientific">Rhodotorula toruloides</name>
    <name type="common">Yeast</name>
    <name type="synonym">Rhodosporidium toruloides</name>
    <dbReference type="NCBI Taxonomy" id="5286"/>
    <lineage>
        <taxon>Eukaryota</taxon>
        <taxon>Fungi</taxon>
        <taxon>Dikarya</taxon>
        <taxon>Basidiomycota</taxon>
        <taxon>Pucciniomycotina</taxon>
        <taxon>Microbotryomycetes</taxon>
        <taxon>Sporidiobolales</taxon>
        <taxon>Sporidiobolaceae</taxon>
        <taxon>Rhodotorula</taxon>
    </lineage>
</organism>
<evidence type="ECO:0000313" key="2">
    <source>
        <dbReference type="EMBL" id="GEM11597.1"/>
    </source>
</evidence>
<sequence length="392" mass="42371">MASTSQRKPLTTSQESRLVRYLDGELLRFSGAYESRHSGTSRLPDLSTFLDALVPLQTFILSIPSVPPSSSLRVAYYLNLTSFIAPALNGYTILDETLDKLFGTLERFDRGWVAVLRGQEWDPAAAMAKEGSSEGDIAASGMRNTDRIRLESLVRDTNANLAIALGLPEFVALETDPFQELARQQNGRIGPARPEAGLSGLGSSDAQMQSASQASTPSLVSDSNIATDTDETMSVETEVAGDTLPTPTDGADMDDDEDEVDFEEVAVISPVSSHSIQRYPLPDAYADEPSADGSFQIHFTGLPPPTMQDGELSLQQGETPIIGQHRGFDPDSEYPLSEEDGDPIGGNAVTGGNEEDATETEDGMEESTRERVKRVFERTEWVLAESRASQAA</sequence>
<protein>
    <submittedName>
        <fullName evidence="2">Mannitol-1-phosphate dehydrogenase</fullName>
    </submittedName>
</protein>
<feature type="compositionally biased region" description="Acidic residues" evidence="1">
    <location>
        <begin position="330"/>
        <end position="342"/>
    </location>
</feature>
<evidence type="ECO:0000313" key="3">
    <source>
        <dbReference type="Proteomes" id="UP000321518"/>
    </source>
</evidence>
<comment type="caution">
    <text evidence="2">The sequence shown here is derived from an EMBL/GenBank/DDBJ whole genome shotgun (WGS) entry which is preliminary data.</text>
</comment>
<dbReference type="AlphaFoldDB" id="A0A511KMM8"/>
<dbReference type="Pfam" id="PF17110">
    <property type="entry name" value="TFB6"/>
    <property type="match status" value="1"/>
</dbReference>
<feature type="region of interest" description="Disordered" evidence="1">
    <location>
        <begin position="187"/>
        <end position="253"/>
    </location>
</feature>
<proteinExistence type="predicted"/>
<name>A0A511KMM8_RHOTO</name>
<accession>A0A511KMM8</accession>
<dbReference type="Proteomes" id="UP000321518">
    <property type="component" value="Unassembled WGS sequence"/>
</dbReference>
<dbReference type="OrthoDB" id="2574879at2759"/>
<feature type="compositionally biased region" description="Polar residues" evidence="1">
    <location>
        <begin position="216"/>
        <end position="227"/>
    </location>
</feature>
<feature type="compositionally biased region" description="Acidic residues" evidence="1">
    <location>
        <begin position="353"/>
        <end position="365"/>
    </location>
</feature>
<feature type="region of interest" description="Disordered" evidence="1">
    <location>
        <begin position="321"/>
        <end position="372"/>
    </location>
</feature>
<dbReference type="InterPro" id="IPR031349">
    <property type="entry name" value="Tfb6"/>
</dbReference>
<gene>
    <name evidence="2" type="ORF">Rt10032_c16g5614</name>
</gene>
<evidence type="ECO:0000256" key="1">
    <source>
        <dbReference type="SAM" id="MobiDB-lite"/>
    </source>
</evidence>
<dbReference type="EMBL" id="BJWK01000016">
    <property type="protein sequence ID" value="GEM11597.1"/>
    <property type="molecule type" value="Genomic_DNA"/>
</dbReference>
<reference evidence="2 3" key="1">
    <citation type="submission" date="2019-07" db="EMBL/GenBank/DDBJ databases">
        <title>Rhodotorula toruloides NBRC10032 genome sequencing.</title>
        <authorList>
            <person name="Shida Y."/>
            <person name="Takaku H."/>
            <person name="Ogasawara W."/>
            <person name="Mori K."/>
        </authorList>
    </citation>
    <scope>NUCLEOTIDE SEQUENCE [LARGE SCALE GENOMIC DNA]</scope>
    <source>
        <strain evidence="2 3">NBRC10032</strain>
    </source>
</reference>